<comment type="cofactor">
    <cofactor evidence="6">
        <name>FAD</name>
        <dbReference type="ChEBI" id="CHEBI:57692"/>
    </cofactor>
    <text evidence="6">Binds 1 FAD per subunit.</text>
</comment>
<dbReference type="InterPro" id="IPR016156">
    <property type="entry name" value="FAD/NAD-linked_Rdtase_dimer_sf"/>
</dbReference>
<name>A0A6L3SQ22_9HYPH</name>
<protein>
    <submittedName>
        <fullName evidence="11">Mercuric reductase</fullName>
    </submittedName>
</protein>
<keyword evidence="6" id="KW-0547">Nucleotide-binding</keyword>
<dbReference type="PANTHER" id="PTHR43014:SF2">
    <property type="entry name" value="MERCURIC REDUCTASE"/>
    <property type="match status" value="1"/>
</dbReference>
<feature type="region of interest" description="Disordered" evidence="8">
    <location>
        <begin position="1"/>
        <end position="24"/>
    </location>
</feature>
<dbReference type="InterPro" id="IPR004099">
    <property type="entry name" value="Pyr_nucl-diS_OxRdtase_dimer"/>
</dbReference>
<dbReference type="FunFam" id="3.30.390.30:FF:000001">
    <property type="entry name" value="Dihydrolipoyl dehydrogenase"/>
    <property type="match status" value="1"/>
</dbReference>
<keyword evidence="3 6" id="KW-0274">FAD</keyword>
<reference evidence="11 12" key="1">
    <citation type="submission" date="2019-09" db="EMBL/GenBank/DDBJ databases">
        <title>YIM 48816 draft genome.</title>
        <authorList>
            <person name="Jiang L."/>
        </authorList>
    </citation>
    <scope>NUCLEOTIDE SEQUENCE [LARGE SCALE GENOMIC DNA]</scope>
    <source>
        <strain evidence="11 12">YIM 48816</strain>
    </source>
</reference>
<organism evidence="11 12">
    <name type="scientific">Methylobacterium soli</name>
    <dbReference type="NCBI Taxonomy" id="553447"/>
    <lineage>
        <taxon>Bacteria</taxon>
        <taxon>Pseudomonadati</taxon>
        <taxon>Pseudomonadota</taxon>
        <taxon>Alphaproteobacteria</taxon>
        <taxon>Hyphomicrobiales</taxon>
        <taxon>Methylobacteriaceae</taxon>
        <taxon>Methylobacterium</taxon>
    </lineage>
</organism>
<keyword evidence="2" id="KW-0285">Flavoprotein</keyword>
<feature type="binding site" evidence="6">
    <location>
        <position position="297"/>
    </location>
    <ligand>
        <name>NAD(+)</name>
        <dbReference type="ChEBI" id="CHEBI:57540"/>
    </ligand>
</feature>
<dbReference type="EMBL" id="VZZK01000047">
    <property type="protein sequence ID" value="KAB1072709.1"/>
    <property type="molecule type" value="Genomic_DNA"/>
</dbReference>
<dbReference type="AlphaFoldDB" id="A0A6L3SQ22"/>
<gene>
    <name evidence="11" type="ORF">F6X53_27900</name>
</gene>
<dbReference type="GO" id="GO:0003955">
    <property type="term" value="F:NAD(P)H dehydrogenase (quinone) activity"/>
    <property type="evidence" value="ECO:0007669"/>
    <property type="project" value="TreeGrafter"/>
</dbReference>
<dbReference type="Proteomes" id="UP000474159">
    <property type="component" value="Unassembled WGS sequence"/>
</dbReference>
<dbReference type="PRINTS" id="PR00368">
    <property type="entry name" value="FADPNR"/>
</dbReference>
<dbReference type="SUPFAM" id="SSF55424">
    <property type="entry name" value="FAD/NAD-linked reductases, dimerisation (C-terminal) domain"/>
    <property type="match status" value="1"/>
</dbReference>
<evidence type="ECO:0000256" key="3">
    <source>
        <dbReference type="ARBA" id="ARBA00022827"/>
    </source>
</evidence>
<dbReference type="PIRSF" id="PIRSF000350">
    <property type="entry name" value="Mercury_reductase_MerA"/>
    <property type="match status" value="1"/>
</dbReference>
<keyword evidence="6" id="KW-0520">NAD</keyword>
<evidence type="ECO:0000259" key="10">
    <source>
        <dbReference type="Pfam" id="PF07992"/>
    </source>
</evidence>
<comment type="caution">
    <text evidence="11">The sequence shown here is derived from an EMBL/GenBank/DDBJ whole genome shotgun (WGS) entry which is preliminary data.</text>
</comment>
<dbReference type="PRINTS" id="PR00411">
    <property type="entry name" value="PNDRDTASEI"/>
</dbReference>
<feature type="binding site" evidence="6">
    <location>
        <position position="77"/>
    </location>
    <ligand>
        <name>FAD</name>
        <dbReference type="ChEBI" id="CHEBI:57692"/>
    </ligand>
</feature>
<evidence type="ECO:0000313" key="11">
    <source>
        <dbReference type="EMBL" id="KAB1072709.1"/>
    </source>
</evidence>
<dbReference type="Pfam" id="PF07992">
    <property type="entry name" value="Pyr_redox_2"/>
    <property type="match status" value="1"/>
</dbReference>
<dbReference type="PANTHER" id="PTHR43014">
    <property type="entry name" value="MERCURIC REDUCTASE"/>
    <property type="match status" value="1"/>
</dbReference>
<evidence type="ECO:0000256" key="1">
    <source>
        <dbReference type="ARBA" id="ARBA00007532"/>
    </source>
</evidence>
<keyword evidence="12" id="KW-1185">Reference proteome</keyword>
<proteinExistence type="inferred from homology"/>
<sequence>MSATEPSFEPRPSEEQPGSAEARAATPPEHFDVLILGSGQGGKLLAWHLGHAGRRVAVVERRWVGGSCPNIACLPSKNEIWSAKVAHLVRNAARFGTITGPVTTDMEAVRQRKRAMVEGEVAFHLKAYGDAGVDLVMGSGRLVAPKTLEVRLNDGGTRVLTGDQVFLNLGTHATIPAIPGLAEAGPLTHIETLELDAVPAHLIVLGGGYVGLEMAQALGRFGSRVTILQIGPQILSNEDADVAAEMQQILAAEDIKVITGAETLSVTGRSGQAVSLVVRTGEGERTIEGSHILVAAGRTPNTQGIGLEEAGVALTDRGFIRVNERLETSAPGVWALGEAAGSPQFTHVSVDDFRIIRDNLAGGQRSTQDRLVPANMFTEPPLARVGLNEREAQRQSVPVRVARLPMSAVLRTQTTGETQGFMKALVGDDDHILGFTMIGSEAGEVVAVVQTAMLAGLPYQRLRDAVLAHPTMAEGLGPLFAGVPPQSL</sequence>
<accession>A0A6L3SQ22</accession>
<dbReference type="GO" id="GO:0050660">
    <property type="term" value="F:flavin adenine dinucleotide binding"/>
    <property type="evidence" value="ECO:0007669"/>
    <property type="project" value="TreeGrafter"/>
</dbReference>
<dbReference type="InterPro" id="IPR036188">
    <property type="entry name" value="FAD/NAD-bd_sf"/>
</dbReference>
<comment type="similarity">
    <text evidence="1">Belongs to the class-I pyridine nucleotide-disulfide oxidoreductase family.</text>
</comment>
<feature type="domain" description="FAD/NAD(P)-binding" evidence="10">
    <location>
        <begin position="31"/>
        <end position="351"/>
    </location>
</feature>
<dbReference type="InterPro" id="IPR023753">
    <property type="entry name" value="FAD/NAD-binding_dom"/>
</dbReference>
<feature type="binding site" evidence="6">
    <location>
        <begin position="206"/>
        <end position="213"/>
    </location>
    <ligand>
        <name>NAD(+)</name>
        <dbReference type="ChEBI" id="CHEBI:57540"/>
    </ligand>
</feature>
<dbReference type="OrthoDB" id="9776382at2"/>
<keyword evidence="4" id="KW-0560">Oxidoreductase</keyword>
<feature type="active site" description="Proton acceptor" evidence="5">
    <location>
        <position position="469"/>
    </location>
</feature>
<evidence type="ECO:0000256" key="5">
    <source>
        <dbReference type="PIRSR" id="PIRSR000350-2"/>
    </source>
</evidence>
<feature type="disulfide bond" description="Redox-active" evidence="7">
    <location>
        <begin position="68"/>
        <end position="73"/>
    </location>
</feature>
<evidence type="ECO:0000256" key="4">
    <source>
        <dbReference type="ARBA" id="ARBA00023002"/>
    </source>
</evidence>
<feature type="domain" description="Pyridine nucleotide-disulphide oxidoreductase dimerisation" evidence="9">
    <location>
        <begin position="372"/>
        <end position="476"/>
    </location>
</feature>
<dbReference type="SUPFAM" id="SSF51905">
    <property type="entry name" value="FAD/NAD(P)-binding domain"/>
    <property type="match status" value="1"/>
</dbReference>
<evidence type="ECO:0000256" key="7">
    <source>
        <dbReference type="PIRSR" id="PIRSR000350-4"/>
    </source>
</evidence>
<evidence type="ECO:0000256" key="8">
    <source>
        <dbReference type="SAM" id="MobiDB-lite"/>
    </source>
</evidence>
<evidence type="ECO:0000256" key="6">
    <source>
        <dbReference type="PIRSR" id="PIRSR000350-3"/>
    </source>
</evidence>
<dbReference type="Pfam" id="PF02852">
    <property type="entry name" value="Pyr_redox_dim"/>
    <property type="match status" value="1"/>
</dbReference>
<evidence type="ECO:0000259" key="9">
    <source>
        <dbReference type="Pfam" id="PF02852"/>
    </source>
</evidence>
<dbReference type="Gene3D" id="3.50.50.60">
    <property type="entry name" value="FAD/NAD(P)-binding domain"/>
    <property type="match status" value="2"/>
</dbReference>
<dbReference type="RefSeq" id="WP_151004534.1">
    <property type="nucleotide sequence ID" value="NZ_BPQY01000263.1"/>
</dbReference>
<dbReference type="InterPro" id="IPR001100">
    <property type="entry name" value="Pyr_nuc-diS_OxRdtase"/>
</dbReference>
<dbReference type="Gene3D" id="3.30.390.30">
    <property type="match status" value="1"/>
</dbReference>
<evidence type="ECO:0000313" key="12">
    <source>
        <dbReference type="Proteomes" id="UP000474159"/>
    </source>
</evidence>
<feature type="binding site" evidence="6">
    <location>
        <position position="140"/>
    </location>
    <ligand>
        <name>FAD</name>
        <dbReference type="ChEBI" id="CHEBI:57692"/>
    </ligand>
</feature>
<evidence type="ECO:0000256" key="2">
    <source>
        <dbReference type="ARBA" id="ARBA00022630"/>
    </source>
</evidence>